<dbReference type="GO" id="GO:0006355">
    <property type="term" value="P:regulation of DNA-templated transcription"/>
    <property type="evidence" value="ECO:0007669"/>
    <property type="project" value="InterPro"/>
</dbReference>
<proteinExistence type="predicted"/>
<dbReference type="AlphaFoldDB" id="A0A0F9KZE7"/>
<feature type="domain" description="HTH merR-type" evidence="1">
    <location>
        <begin position="1"/>
        <end position="23"/>
    </location>
</feature>
<dbReference type="EMBL" id="LAZR01007064">
    <property type="protein sequence ID" value="KKM87704.1"/>
    <property type="molecule type" value="Genomic_DNA"/>
</dbReference>
<gene>
    <name evidence="2" type="ORF">LCGC14_1266090</name>
</gene>
<dbReference type="PROSITE" id="PS50937">
    <property type="entry name" value="HTH_MERR_2"/>
    <property type="match status" value="1"/>
</dbReference>
<dbReference type="SUPFAM" id="SSF88659">
    <property type="entry name" value="Sigma3 and sigma4 domains of RNA polymerase sigma factors"/>
    <property type="match status" value="1"/>
</dbReference>
<feature type="non-terminal residue" evidence="2">
    <location>
        <position position="1"/>
    </location>
</feature>
<dbReference type="Pfam" id="PF13384">
    <property type="entry name" value="HTH_23"/>
    <property type="match status" value="1"/>
</dbReference>
<organism evidence="2">
    <name type="scientific">marine sediment metagenome</name>
    <dbReference type="NCBI Taxonomy" id="412755"/>
    <lineage>
        <taxon>unclassified sequences</taxon>
        <taxon>metagenomes</taxon>
        <taxon>ecological metagenomes</taxon>
    </lineage>
</organism>
<dbReference type="InterPro" id="IPR013324">
    <property type="entry name" value="RNA_pol_sigma_r3/r4-like"/>
</dbReference>
<evidence type="ECO:0000259" key="1">
    <source>
        <dbReference type="PROSITE" id="PS50937"/>
    </source>
</evidence>
<accession>A0A0F9KZE7</accession>
<reference evidence="2" key="1">
    <citation type="journal article" date="2015" name="Nature">
        <title>Complex archaea that bridge the gap between prokaryotes and eukaryotes.</title>
        <authorList>
            <person name="Spang A."/>
            <person name="Saw J.H."/>
            <person name="Jorgensen S.L."/>
            <person name="Zaremba-Niedzwiedzka K."/>
            <person name="Martijn J."/>
            <person name="Lind A.E."/>
            <person name="van Eijk R."/>
            <person name="Schleper C."/>
            <person name="Guy L."/>
            <person name="Ettema T.J."/>
        </authorList>
    </citation>
    <scope>NUCLEOTIDE SEQUENCE</scope>
</reference>
<sequence length="43" mass="5024">ERRMAVLKISGFSLSEIAEILGVSLSQIYLIRKRIGERYNERK</sequence>
<evidence type="ECO:0000313" key="2">
    <source>
        <dbReference type="EMBL" id="KKM87704.1"/>
    </source>
</evidence>
<name>A0A0F9KZE7_9ZZZZ</name>
<protein>
    <recommendedName>
        <fullName evidence="1">HTH merR-type domain-containing protein</fullName>
    </recommendedName>
</protein>
<dbReference type="GO" id="GO:0003677">
    <property type="term" value="F:DNA binding"/>
    <property type="evidence" value="ECO:0007669"/>
    <property type="project" value="InterPro"/>
</dbReference>
<dbReference type="InterPro" id="IPR000551">
    <property type="entry name" value="MerR-type_HTH_dom"/>
</dbReference>
<comment type="caution">
    <text evidence="2">The sequence shown here is derived from an EMBL/GenBank/DDBJ whole genome shotgun (WGS) entry which is preliminary data.</text>
</comment>